<dbReference type="Proteomes" id="UP000293550">
    <property type="component" value="Unassembled WGS sequence"/>
</dbReference>
<dbReference type="AlphaFoldDB" id="A0A4Q7DJB7"/>
<feature type="region of interest" description="Disordered" evidence="1">
    <location>
        <begin position="41"/>
        <end position="71"/>
    </location>
</feature>
<gene>
    <name evidence="3" type="ORF">EQU50_00450</name>
</gene>
<evidence type="ECO:0000256" key="2">
    <source>
        <dbReference type="SAM" id="SignalP"/>
    </source>
</evidence>
<name>A0A4Q7DJB7_9PROT</name>
<sequence>MKFICLLIMFSIYFLNNNCCAADSENPDDSLCSVDSKKVSKEVTNSEKETGPDNLEAVSQTRSLRPAHPKRPSAEEISYVQGLYNINIVTYHEFERFKALADLPSAEQRTGNQSGQVAEVHLPVHEPTTLSHPTRSFFCHKIRPCNRLSSWRKIPFSLLPDAGYFGLLTATLVTQNNIMSYTLAGATVPYLIYFCCTTSKRAKWIIDNICCRDSAPVSALPQTR</sequence>
<reference evidence="3 4" key="1">
    <citation type="submission" date="2018-10" db="EMBL/GenBank/DDBJ databases">
        <title>An updated phylogeny of the Alphaproteobacteria reveals that the parasitic Rickettsiales and Holosporales have independent origins.</title>
        <authorList>
            <person name="Munoz-Gomez S.A."/>
            <person name="Hess S."/>
            <person name="Burger G."/>
            <person name="Lang B.F."/>
            <person name="Susko E."/>
            <person name="Slamovits C.H."/>
            <person name="Roger A.J."/>
        </authorList>
    </citation>
    <scope>NUCLEOTIDE SEQUENCE [LARGE SCALE GENOMIC DNA]</scope>
    <source>
        <strain evidence="3">HOLO01</strain>
    </source>
</reference>
<evidence type="ECO:0000256" key="1">
    <source>
        <dbReference type="SAM" id="MobiDB-lite"/>
    </source>
</evidence>
<accession>A0A4Q7DJB7</accession>
<feature type="compositionally biased region" description="Basic and acidic residues" evidence="1">
    <location>
        <begin position="41"/>
        <end position="51"/>
    </location>
</feature>
<proteinExistence type="predicted"/>
<evidence type="ECO:0000313" key="3">
    <source>
        <dbReference type="EMBL" id="RZI47091.1"/>
    </source>
</evidence>
<feature type="signal peptide" evidence="2">
    <location>
        <begin position="1"/>
        <end position="21"/>
    </location>
</feature>
<keyword evidence="4" id="KW-1185">Reference proteome</keyword>
<keyword evidence="2" id="KW-0732">Signal</keyword>
<organism evidence="3 4">
    <name type="scientific">Candidatus Finniella inopinata</name>
    <dbReference type="NCBI Taxonomy" id="1696036"/>
    <lineage>
        <taxon>Bacteria</taxon>
        <taxon>Pseudomonadati</taxon>
        <taxon>Pseudomonadota</taxon>
        <taxon>Alphaproteobacteria</taxon>
        <taxon>Holosporales</taxon>
        <taxon>Candidatus Paracaedibacteraceae</taxon>
        <taxon>Candidatus Finniella</taxon>
    </lineage>
</organism>
<evidence type="ECO:0000313" key="4">
    <source>
        <dbReference type="Proteomes" id="UP000293550"/>
    </source>
</evidence>
<protein>
    <submittedName>
        <fullName evidence="3">Uncharacterized protein</fullName>
    </submittedName>
</protein>
<feature type="chain" id="PRO_5021013104" evidence="2">
    <location>
        <begin position="22"/>
        <end position="224"/>
    </location>
</feature>
<dbReference type="RefSeq" id="WP_130153204.1">
    <property type="nucleotide sequence ID" value="NZ_SCFB01000001.1"/>
</dbReference>
<dbReference type="EMBL" id="SCFB01000001">
    <property type="protein sequence ID" value="RZI47091.1"/>
    <property type="molecule type" value="Genomic_DNA"/>
</dbReference>
<comment type="caution">
    <text evidence="3">The sequence shown here is derived from an EMBL/GenBank/DDBJ whole genome shotgun (WGS) entry which is preliminary data.</text>
</comment>